<organism evidence="2 3">
    <name type="scientific">Punica granatum</name>
    <name type="common">Pomegranate</name>
    <dbReference type="NCBI Taxonomy" id="22663"/>
    <lineage>
        <taxon>Eukaryota</taxon>
        <taxon>Viridiplantae</taxon>
        <taxon>Streptophyta</taxon>
        <taxon>Embryophyta</taxon>
        <taxon>Tracheophyta</taxon>
        <taxon>Spermatophyta</taxon>
        <taxon>Magnoliopsida</taxon>
        <taxon>eudicotyledons</taxon>
        <taxon>Gunneridae</taxon>
        <taxon>Pentapetalae</taxon>
        <taxon>rosids</taxon>
        <taxon>malvids</taxon>
        <taxon>Myrtales</taxon>
        <taxon>Lythraceae</taxon>
        <taxon>Punica</taxon>
    </lineage>
</organism>
<dbReference type="Proteomes" id="UP000233551">
    <property type="component" value="Unassembled WGS sequence"/>
</dbReference>
<protein>
    <submittedName>
        <fullName evidence="2">Uncharacterized protein</fullName>
    </submittedName>
</protein>
<evidence type="ECO:0000256" key="1">
    <source>
        <dbReference type="SAM" id="MobiDB-lite"/>
    </source>
</evidence>
<comment type="caution">
    <text evidence="2">The sequence shown here is derived from an EMBL/GenBank/DDBJ whole genome shotgun (WGS) entry which is preliminary data.</text>
</comment>
<keyword evidence="3" id="KW-1185">Reference proteome</keyword>
<proteinExistence type="predicted"/>
<evidence type="ECO:0000313" key="3">
    <source>
        <dbReference type="Proteomes" id="UP000233551"/>
    </source>
</evidence>
<sequence length="129" mass="13880">MELQLVHMQSAHKFINDMSESAESPWTAKQLRNKMNNALMVTLGSHGFGNHKARVGSPSPCKPRPRVRATGGGLGGGKRWTGRRSTTGGFTTAQKVQRSLRASFVGSVTSSRVASARESMVSLEALVEP</sequence>
<name>A0A2I0KQ96_PUNGR</name>
<gene>
    <name evidence="2" type="ORF">CRG98_009015</name>
</gene>
<accession>A0A2I0KQ96</accession>
<dbReference type="AlphaFoldDB" id="A0A2I0KQ96"/>
<evidence type="ECO:0000313" key="2">
    <source>
        <dbReference type="EMBL" id="PKI70510.1"/>
    </source>
</evidence>
<feature type="region of interest" description="Disordered" evidence="1">
    <location>
        <begin position="49"/>
        <end position="90"/>
    </location>
</feature>
<dbReference type="EMBL" id="PGOL01000438">
    <property type="protein sequence ID" value="PKI70510.1"/>
    <property type="molecule type" value="Genomic_DNA"/>
</dbReference>
<reference evidence="2 3" key="1">
    <citation type="submission" date="2017-11" db="EMBL/GenBank/DDBJ databases">
        <title>De-novo sequencing of pomegranate (Punica granatum L.) genome.</title>
        <authorList>
            <person name="Akparov Z."/>
            <person name="Amiraslanov A."/>
            <person name="Hajiyeva S."/>
            <person name="Abbasov M."/>
            <person name="Kaur K."/>
            <person name="Hamwieh A."/>
            <person name="Solovyev V."/>
            <person name="Salamov A."/>
            <person name="Braich B."/>
            <person name="Kosarev P."/>
            <person name="Mahmoud A."/>
            <person name="Hajiyev E."/>
            <person name="Babayeva S."/>
            <person name="Izzatullayeva V."/>
            <person name="Mammadov A."/>
            <person name="Mammadov A."/>
            <person name="Sharifova S."/>
            <person name="Ojaghi J."/>
            <person name="Eynullazada K."/>
            <person name="Bayramov B."/>
            <person name="Abdulazimova A."/>
            <person name="Shahmuradov I."/>
        </authorList>
    </citation>
    <scope>NUCLEOTIDE SEQUENCE [LARGE SCALE GENOMIC DNA]</scope>
    <source>
        <strain evidence="3">cv. AG2017</strain>
        <tissue evidence="2">Leaf</tissue>
    </source>
</reference>
<feature type="compositionally biased region" description="Gly residues" evidence="1">
    <location>
        <begin position="70"/>
        <end position="79"/>
    </location>
</feature>